<dbReference type="AlphaFoldDB" id="A0A087TMT7"/>
<reference evidence="2 3" key="1">
    <citation type="submission" date="2013-11" db="EMBL/GenBank/DDBJ databases">
        <title>Genome sequencing of Stegodyphus mimosarum.</title>
        <authorList>
            <person name="Bechsgaard J."/>
        </authorList>
    </citation>
    <scope>NUCLEOTIDE SEQUENCE [LARGE SCALE GENOMIC DNA]</scope>
</reference>
<name>A0A087TMT7_STEMI</name>
<feature type="non-terminal residue" evidence="2">
    <location>
        <position position="58"/>
    </location>
</feature>
<organism evidence="2 3">
    <name type="scientific">Stegodyphus mimosarum</name>
    <name type="common">African social velvet spider</name>
    <dbReference type="NCBI Taxonomy" id="407821"/>
    <lineage>
        <taxon>Eukaryota</taxon>
        <taxon>Metazoa</taxon>
        <taxon>Ecdysozoa</taxon>
        <taxon>Arthropoda</taxon>
        <taxon>Chelicerata</taxon>
        <taxon>Arachnida</taxon>
        <taxon>Araneae</taxon>
        <taxon>Araneomorphae</taxon>
        <taxon>Entelegynae</taxon>
        <taxon>Eresoidea</taxon>
        <taxon>Eresidae</taxon>
        <taxon>Stegodyphus</taxon>
    </lineage>
</organism>
<evidence type="ECO:0000259" key="1">
    <source>
        <dbReference type="Pfam" id="PF07679"/>
    </source>
</evidence>
<proteinExistence type="predicted"/>
<dbReference type="SUPFAM" id="SSF48726">
    <property type="entry name" value="Immunoglobulin"/>
    <property type="match status" value="1"/>
</dbReference>
<dbReference type="Gene3D" id="2.60.40.10">
    <property type="entry name" value="Immunoglobulins"/>
    <property type="match status" value="1"/>
</dbReference>
<keyword evidence="3" id="KW-1185">Reference proteome</keyword>
<feature type="domain" description="Immunoglobulin I-set" evidence="1">
    <location>
        <begin position="18"/>
        <end position="54"/>
    </location>
</feature>
<sequence>MKDTSGVLQAIEEDVRIWENQGTLNIKKVQASDGGKYQCIVRNSIGERRIESVLLVTG</sequence>
<evidence type="ECO:0000313" key="3">
    <source>
        <dbReference type="Proteomes" id="UP000054359"/>
    </source>
</evidence>
<accession>A0A087TMT7</accession>
<evidence type="ECO:0000313" key="2">
    <source>
        <dbReference type="EMBL" id="KFM66426.1"/>
    </source>
</evidence>
<gene>
    <name evidence="2" type="ORF">X975_22447</name>
</gene>
<dbReference type="InterPro" id="IPR013783">
    <property type="entry name" value="Ig-like_fold"/>
</dbReference>
<dbReference type="InterPro" id="IPR036179">
    <property type="entry name" value="Ig-like_dom_sf"/>
</dbReference>
<dbReference type="OrthoDB" id="2152335at2759"/>
<protein>
    <recommendedName>
        <fullName evidence="1">Immunoglobulin I-set domain-containing protein</fullName>
    </recommendedName>
</protein>
<dbReference type="Proteomes" id="UP000054359">
    <property type="component" value="Unassembled WGS sequence"/>
</dbReference>
<dbReference type="EMBL" id="KK115948">
    <property type="protein sequence ID" value="KFM66426.1"/>
    <property type="molecule type" value="Genomic_DNA"/>
</dbReference>
<dbReference type="InterPro" id="IPR013098">
    <property type="entry name" value="Ig_I-set"/>
</dbReference>
<dbReference type="Pfam" id="PF07679">
    <property type="entry name" value="I-set"/>
    <property type="match status" value="1"/>
</dbReference>